<evidence type="ECO:0000259" key="1">
    <source>
        <dbReference type="Pfam" id="PF13472"/>
    </source>
</evidence>
<protein>
    <submittedName>
        <fullName evidence="2">SGNH hydrolase</fullName>
    </submittedName>
</protein>
<keyword evidence="3" id="KW-1185">Reference proteome</keyword>
<accession>A0A6A6TFF9</accession>
<keyword evidence="2" id="KW-0378">Hydrolase</keyword>
<dbReference type="EMBL" id="MU004312">
    <property type="protein sequence ID" value="KAF2658739.1"/>
    <property type="molecule type" value="Genomic_DNA"/>
</dbReference>
<dbReference type="PANTHER" id="PTHR14209:SF19">
    <property type="entry name" value="ISOAMYL ACETATE-HYDROLYZING ESTERASE 1 HOMOLOG"/>
    <property type="match status" value="1"/>
</dbReference>
<dbReference type="GO" id="GO:0016788">
    <property type="term" value="F:hydrolase activity, acting on ester bonds"/>
    <property type="evidence" value="ECO:0007669"/>
    <property type="project" value="InterPro"/>
</dbReference>
<gene>
    <name evidence="2" type="ORF">K491DRAFT_244475</name>
</gene>
<sequence>MASSKKLPQIVLFGDSLTQWSFNEETRGFGWVLEEKYKGKAEIVNEGQAGYTSTMLKTDFRNIIARASLPGAAPTPLLTIFLGANDACLIPNQGEYVPLPTFEANIRDFVDQVLRNDKMATTKIVLIAPPPINIPQPLPMGLDDAPVDPKKDRGYLTYMSKKKYAEKIMEIAASLEGTGRVIGLDLWKALIDAALEDQNRLGDEDAYDELRLPGAGLDWAEEFKPGYFTDGLHFDKLAYDVLSKSLLEATLSRWPELGPEHIAQ</sequence>
<feature type="domain" description="SGNH hydrolase-type esterase" evidence="1">
    <location>
        <begin position="12"/>
        <end position="210"/>
    </location>
</feature>
<dbReference type="Gene3D" id="3.40.50.1110">
    <property type="entry name" value="SGNH hydrolase"/>
    <property type="match status" value="1"/>
</dbReference>
<dbReference type="InterPro" id="IPR036514">
    <property type="entry name" value="SGNH_hydro_sf"/>
</dbReference>
<dbReference type="InterPro" id="IPR013830">
    <property type="entry name" value="SGNH_hydro"/>
</dbReference>
<dbReference type="AlphaFoldDB" id="A0A6A6TFF9"/>
<organism evidence="2 3">
    <name type="scientific">Lophiostoma macrostomum CBS 122681</name>
    <dbReference type="NCBI Taxonomy" id="1314788"/>
    <lineage>
        <taxon>Eukaryota</taxon>
        <taxon>Fungi</taxon>
        <taxon>Dikarya</taxon>
        <taxon>Ascomycota</taxon>
        <taxon>Pezizomycotina</taxon>
        <taxon>Dothideomycetes</taxon>
        <taxon>Pleosporomycetidae</taxon>
        <taxon>Pleosporales</taxon>
        <taxon>Lophiostomataceae</taxon>
        <taxon>Lophiostoma</taxon>
    </lineage>
</organism>
<dbReference type="InterPro" id="IPR045136">
    <property type="entry name" value="Iah1-like"/>
</dbReference>
<dbReference type="PANTHER" id="PTHR14209">
    <property type="entry name" value="ISOAMYL ACETATE-HYDROLYZING ESTERASE 1"/>
    <property type="match status" value="1"/>
</dbReference>
<proteinExistence type="predicted"/>
<dbReference type="OrthoDB" id="671439at2759"/>
<reference evidence="2" key="1">
    <citation type="journal article" date="2020" name="Stud. Mycol.">
        <title>101 Dothideomycetes genomes: a test case for predicting lifestyles and emergence of pathogens.</title>
        <authorList>
            <person name="Haridas S."/>
            <person name="Albert R."/>
            <person name="Binder M."/>
            <person name="Bloem J."/>
            <person name="Labutti K."/>
            <person name="Salamov A."/>
            <person name="Andreopoulos B."/>
            <person name="Baker S."/>
            <person name="Barry K."/>
            <person name="Bills G."/>
            <person name="Bluhm B."/>
            <person name="Cannon C."/>
            <person name="Castanera R."/>
            <person name="Culley D."/>
            <person name="Daum C."/>
            <person name="Ezra D."/>
            <person name="Gonzalez J."/>
            <person name="Henrissat B."/>
            <person name="Kuo A."/>
            <person name="Liang C."/>
            <person name="Lipzen A."/>
            <person name="Lutzoni F."/>
            <person name="Magnuson J."/>
            <person name="Mondo S."/>
            <person name="Nolan M."/>
            <person name="Ohm R."/>
            <person name="Pangilinan J."/>
            <person name="Park H.-J."/>
            <person name="Ramirez L."/>
            <person name="Alfaro M."/>
            <person name="Sun H."/>
            <person name="Tritt A."/>
            <person name="Yoshinaga Y."/>
            <person name="Zwiers L.-H."/>
            <person name="Turgeon B."/>
            <person name="Goodwin S."/>
            <person name="Spatafora J."/>
            <person name="Crous P."/>
            <person name="Grigoriev I."/>
        </authorList>
    </citation>
    <scope>NUCLEOTIDE SEQUENCE</scope>
    <source>
        <strain evidence="2">CBS 122681</strain>
    </source>
</reference>
<evidence type="ECO:0000313" key="3">
    <source>
        <dbReference type="Proteomes" id="UP000799324"/>
    </source>
</evidence>
<name>A0A6A6TFF9_9PLEO</name>
<dbReference type="Proteomes" id="UP000799324">
    <property type="component" value="Unassembled WGS sequence"/>
</dbReference>
<dbReference type="Pfam" id="PF13472">
    <property type="entry name" value="Lipase_GDSL_2"/>
    <property type="match status" value="1"/>
</dbReference>
<evidence type="ECO:0000313" key="2">
    <source>
        <dbReference type="EMBL" id="KAF2658739.1"/>
    </source>
</evidence>
<dbReference type="SUPFAM" id="SSF52266">
    <property type="entry name" value="SGNH hydrolase"/>
    <property type="match status" value="1"/>
</dbReference>